<accession>A0ABR2TJI9</accession>
<proteinExistence type="predicted"/>
<reference evidence="2 3" key="1">
    <citation type="journal article" date="2024" name="G3 (Bethesda)">
        <title>Genome assembly of Hibiscus sabdariffa L. provides insights into metabolisms of medicinal natural products.</title>
        <authorList>
            <person name="Kim T."/>
        </authorList>
    </citation>
    <scope>NUCLEOTIDE SEQUENCE [LARGE SCALE GENOMIC DNA]</scope>
    <source>
        <strain evidence="2">TK-2024</strain>
        <tissue evidence="2">Old leaves</tissue>
    </source>
</reference>
<evidence type="ECO:0000256" key="1">
    <source>
        <dbReference type="SAM" id="MobiDB-lite"/>
    </source>
</evidence>
<gene>
    <name evidence="2" type="ORF">V6N11_022547</name>
</gene>
<organism evidence="2 3">
    <name type="scientific">Hibiscus sabdariffa</name>
    <name type="common">roselle</name>
    <dbReference type="NCBI Taxonomy" id="183260"/>
    <lineage>
        <taxon>Eukaryota</taxon>
        <taxon>Viridiplantae</taxon>
        <taxon>Streptophyta</taxon>
        <taxon>Embryophyta</taxon>
        <taxon>Tracheophyta</taxon>
        <taxon>Spermatophyta</taxon>
        <taxon>Magnoliopsida</taxon>
        <taxon>eudicotyledons</taxon>
        <taxon>Gunneridae</taxon>
        <taxon>Pentapetalae</taxon>
        <taxon>rosids</taxon>
        <taxon>malvids</taxon>
        <taxon>Malvales</taxon>
        <taxon>Malvaceae</taxon>
        <taxon>Malvoideae</taxon>
        <taxon>Hibiscus</taxon>
    </lineage>
</organism>
<evidence type="ECO:0000313" key="2">
    <source>
        <dbReference type="EMBL" id="KAK9037645.1"/>
    </source>
</evidence>
<keyword evidence="3" id="KW-1185">Reference proteome</keyword>
<feature type="region of interest" description="Disordered" evidence="1">
    <location>
        <begin position="48"/>
        <end position="72"/>
    </location>
</feature>
<dbReference type="Proteomes" id="UP001396334">
    <property type="component" value="Unassembled WGS sequence"/>
</dbReference>
<name>A0ABR2TJI9_9ROSI</name>
<dbReference type="EMBL" id="JBBPBN010000005">
    <property type="protein sequence ID" value="KAK9037645.1"/>
    <property type="molecule type" value="Genomic_DNA"/>
</dbReference>
<sequence>MSIETVQICNRFLWKGDQGSAKAAKSKLEYRLSPKTRRWTRVERHGLTDQSLPHQKPMAYSGKSSIIMGDLD</sequence>
<evidence type="ECO:0000313" key="3">
    <source>
        <dbReference type="Proteomes" id="UP001396334"/>
    </source>
</evidence>
<comment type="caution">
    <text evidence="2">The sequence shown here is derived from an EMBL/GenBank/DDBJ whole genome shotgun (WGS) entry which is preliminary data.</text>
</comment>
<protein>
    <submittedName>
        <fullName evidence="2">Uncharacterized protein</fullName>
    </submittedName>
</protein>